<evidence type="ECO:0000256" key="5">
    <source>
        <dbReference type="ARBA" id="ARBA00023136"/>
    </source>
</evidence>
<comment type="subcellular location">
    <subcellularLocation>
        <location evidence="1">Cell membrane</location>
        <topology evidence="1">Multi-pass membrane protein</topology>
    </subcellularLocation>
</comment>
<feature type="transmembrane region" description="Helical" evidence="6">
    <location>
        <begin position="101"/>
        <end position="120"/>
    </location>
</feature>
<gene>
    <name evidence="8" type="ORF">GYA55_09785</name>
</gene>
<dbReference type="GO" id="GO:0005886">
    <property type="term" value="C:plasma membrane"/>
    <property type="evidence" value="ECO:0007669"/>
    <property type="project" value="UniProtKB-SubCell"/>
</dbReference>
<organism evidence="8 9">
    <name type="scientific">SAR324 cluster bacterium</name>
    <dbReference type="NCBI Taxonomy" id="2024889"/>
    <lineage>
        <taxon>Bacteria</taxon>
        <taxon>Deltaproteobacteria</taxon>
        <taxon>SAR324 cluster</taxon>
    </lineage>
</organism>
<evidence type="ECO:0000256" key="1">
    <source>
        <dbReference type="ARBA" id="ARBA00004651"/>
    </source>
</evidence>
<feature type="transmembrane region" description="Helical" evidence="6">
    <location>
        <begin position="6"/>
        <end position="25"/>
    </location>
</feature>
<evidence type="ECO:0000259" key="7">
    <source>
        <dbReference type="Pfam" id="PF00482"/>
    </source>
</evidence>
<comment type="caution">
    <text evidence="8">The sequence shown here is derived from an EMBL/GenBank/DDBJ whole genome shotgun (WGS) entry which is preliminary data.</text>
</comment>
<feature type="domain" description="Type II secretion system protein GspF" evidence="7">
    <location>
        <begin position="166"/>
        <end position="295"/>
    </location>
</feature>
<keyword evidence="5 6" id="KW-0472">Membrane</keyword>
<keyword evidence="4 6" id="KW-1133">Transmembrane helix</keyword>
<dbReference type="InterPro" id="IPR018076">
    <property type="entry name" value="T2SS_GspF_dom"/>
</dbReference>
<accession>A0A7X9FSM2</accession>
<dbReference type="AlphaFoldDB" id="A0A7X9FSM2"/>
<protein>
    <submittedName>
        <fullName evidence="8">Type II secretion system F family protein</fullName>
    </submittedName>
</protein>
<evidence type="ECO:0000256" key="4">
    <source>
        <dbReference type="ARBA" id="ARBA00022989"/>
    </source>
</evidence>
<feature type="transmembrane region" description="Helical" evidence="6">
    <location>
        <begin position="126"/>
        <end position="145"/>
    </location>
</feature>
<dbReference type="PANTHER" id="PTHR35007">
    <property type="entry name" value="INTEGRAL MEMBRANE PROTEIN-RELATED"/>
    <property type="match status" value="1"/>
</dbReference>
<name>A0A7X9FSM2_9DELT</name>
<evidence type="ECO:0000256" key="2">
    <source>
        <dbReference type="ARBA" id="ARBA00022475"/>
    </source>
</evidence>
<dbReference type="PANTHER" id="PTHR35007:SF2">
    <property type="entry name" value="PILUS ASSEMBLE PROTEIN"/>
    <property type="match status" value="1"/>
</dbReference>
<evidence type="ECO:0000256" key="6">
    <source>
        <dbReference type="SAM" id="Phobius"/>
    </source>
</evidence>
<sequence length="305" mass="33579">MTIIIIIVAALVLLVSGGVLLFILFKGDDVDTDALMGHAGKGIGAEALRQKLAEDDKGEELAALKGKMQKSIKHRSKITLEDKFFQAGLFHQKDREFFRKFRIISPIVSVLIVGGAMLFLGMGPDILVVSIIFGVLIGLQVPFSWLNRKIIRRSEDILFYLPLVIEQIVVGVSASLDIAPCMSVVTEMADERGSHNPVTELLKRTQFFMKQGVPMEEALTEIGKMSGHTELKHAFMSLAQVARHGGEVTKQLQELADSVATQREIKIDAKIKKLELQATGPVALVFSAFLIIILLEFGLQVLKAF</sequence>
<dbReference type="EMBL" id="JAAZON010000440">
    <property type="protein sequence ID" value="NMC63442.1"/>
    <property type="molecule type" value="Genomic_DNA"/>
</dbReference>
<dbReference type="Pfam" id="PF00482">
    <property type="entry name" value="T2SSF"/>
    <property type="match status" value="1"/>
</dbReference>
<evidence type="ECO:0000313" key="9">
    <source>
        <dbReference type="Proteomes" id="UP000524246"/>
    </source>
</evidence>
<proteinExistence type="predicted"/>
<evidence type="ECO:0000313" key="8">
    <source>
        <dbReference type="EMBL" id="NMC63442.1"/>
    </source>
</evidence>
<evidence type="ECO:0000256" key="3">
    <source>
        <dbReference type="ARBA" id="ARBA00022692"/>
    </source>
</evidence>
<keyword evidence="3 6" id="KW-0812">Transmembrane</keyword>
<feature type="transmembrane region" description="Helical" evidence="6">
    <location>
        <begin position="282"/>
        <end position="302"/>
    </location>
</feature>
<dbReference type="Proteomes" id="UP000524246">
    <property type="component" value="Unassembled WGS sequence"/>
</dbReference>
<keyword evidence="2" id="KW-1003">Cell membrane</keyword>
<reference evidence="8 9" key="1">
    <citation type="journal article" date="2020" name="Biotechnol. Biofuels">
        <title>New insights from the biogas microbiome by comprehensive genome-resolved metagenomics of nearly 1600 species originating from multiple anaerobic digesters.</title>
        <authorList>
            <person name="Campanaro S."/>
            <person name="Treu L."/>
            <person name="Rodriguez-R L.M."/>
            <person name="Kovalovszki A."/>
            <person name="Ziels R.M."/>
            <person name="Maus I."/>
            <person name="Zhu X."/>
            <person name="Kougias P.G."/>
            <person name="Basile A."/>
            <person name="Luo G."/>
            <person name="Schluter A."/>
            <person name="Konstantinidis K.T."/>
            <person name="Angelidaki I."/>
        </authorList>
    </citation>
    <scope>NUCLEOTIDE SEQUENCE [LARGE SCALE GENOMIC DNA]</scope>
    <source>
        <strain evidence="8">AS27yjCOA_65</strain>
    </source>
</reference>